<dbReference type="InterPro" id="IPR044730">
    <property type="entry name" value="RNase_H-like_dom_plant"/>
</dbReference>
<dbReference type="PROSITE" id="PS50879">
    <property type="entry name" value="RNASE_H_1"/>
    <property type="match status" value="1"/>
</dbReference>
<evidence type="ECO:0000313" key="2">
    <source>
        <dbReference type="EMBL" id="KAF9592147.1"/>
    </source>
</evidence>
<accession>A0A835LH01</accession>
<dbReference type="Gene3D" id="3.30.420.10">
    <property type="entry name" value="Ribonuclease H-like superfamily/Ribonuclease H"/>
    <property type="match status" value="1"/>
</dbReference>
<dbReference type="InterPro" id="IPR012337">
    <property type="entry name" value="RNaseH-like_sf"/>
</dbReference>
<feature type="domain" description="RNase H type-1" evidence="1">
    <location>
        <begin position="14"/>
        <end position="147"/>
    </location>
</feature>
<dbReference type="GO" id="GO:0004523">
    <property type="term" value="F:RNA-DNA hybrid ribonuclease activity"/>
    <property type="evidence" value="ECO:0007669"/>
    <property type="project" value="InterPro"/>
</dbReference>
<dbReference type="CDD" id="cd06222">
    <property type="entry name" value="RNase_H_like"/>
    <property type="match status" value="1"/>
</dbReference>
<dbReference type="EMBL" id="JADFTS010000008">
    <property type="protein sequence ID" value="KAF9592147.1"/>
    <property type="molecule type" value="Genomic_DNA"/>
</dbReference>
<reference evidence="2 3" key="1">
    <citation type="submission" date="2020-10" db="EMBL/GenBank/DDBJ databases">
        <title>The Coptis chinensis genome and diversification of protoberbering-type alkaloids.</title>
        <authorList>
            <person name="Wang B."/>
            <person name="Shu S."/>
            <person name="Song C."/>
            <person name="Liu Y."/>
        </authorList>
    </citation>
    <scope>NUCLEOTIDE SEQUENCE [LARGE SCALE GENOMIC DNA]</scope>
    <source>
        <strain evidence="2">HL-2020</strain>
        <tissue evidence="2">Leaf</tissue>
    </source>
</reference>
<gene>
    <name evidence="2" type="ORF">IFM89_012576</name>
</gene>
<evidence type="ECO:0000259" key="1">
    <source>
        <dbReference type="PROSITE" id="PS50879"/>
    </source>
</evidence>
<sequence length="207" mass="23444">MCRRWVSLRWIPPPVGVLKLNIDGSSRGNPGAAGAGYVLRDWEGRFIFGLAVPILHASTLMAEARALYFGLRILSFLHLNGVRVLVETDSKFIQHCIRCSSLDIPWEVLHVIQDCSHLFSSMVCTELIWNYREANFVADAFANFASDRAEDDAWLSNSMGMKVNVPTGLLELLEDGFFFWWLKPPNFVCNLLLFDLTASCTERFIPQ</sequence>
<dbReference type="GO" id="GO:0003676">
    <property type="term" value="F:nucleic acid binding"/>
    <property type="evidence" value="ECO:0007669"/>
    <property type="project" value="InterPro"/>
</dbReference>
<proteinExistence type="predicted"/>
<dbReference type="AlphaFoldDB" id="A0A835LH01"/>
<keyword evidence="3" id="KW-1185">Reference proteome</keyword>
<name>A0A835LH01_9MAGN</name>
<protein>
    <recommendedName>
        <fullName evidence="1">RNase H type-1 domain-containing protein</fullName>
    </recommendedName>
</protein>
<organism evidence="2 3">
    <name type="scientific">Coptis chinensis</name>
    <dbReference type="NCBI Taxonomy" id="261450"/>
    <lineage>
        <taxon>Eukaryota</taxon>
        <taxon>Viridiplantae</taxon>
        <taxon>Streptophyta</taxon>
        <taxon>Embryophyta</taxon>
        <taxon>Tracheophyta</taxon>
        <taxon>Spermatophyta</taxon>
        <taxon>Magnoliopsida</taxon>
        <taxon>Ranunculales</taxon>
        <taxon>Ranunculaceae</taxon>
        <taxon>Coptidoideae</taxon>
        <taxon>Coptis</taxon>
    </lineage>
</organism>
<dbReference type="Proteomes" id="UP000631114">
    <property type="component" value="Unassembled WGS sequence"/>
</dbReference>
<dbReference type="OrthoDB" id="1752183at2759"/>
<dbReference type="InterPro" id="IPR053151">
    <property type="entry name" value="RNase_H-like"/>
</dbReference>
<dbReference type="SUPFAM" id="SSF53098">
    <property type="entry name" value="Ribonuclease H-like"/>
    <property type="match status" value="1"/>
</dbReference>
<dbReference type="InterPro" id="IPR036397">
    <property type="entry name" value="RNaseH_sf"/>
</dbReference>
<evidence type="ECO:0000313" key="3">
    <source>
        <dbReference type="Proteomes" id="UP000631114"/>
    </source>
</evidence>
<dbReference type="Pfam" id="PF13456">
    <property type="entry name" value="RVT_3"/>
    <property type="match status" value="1"/>
</dbReference>
<dbReference type="PANTHER" id="PTHR47723:SF19">
    <property type="entry name" value="POLYNUCLEOTIDYL TRANSFERASE, RIBONUCLEASE H-LIKE SUPERFAMILY PROTEIN"/>
    <property type="match status" value="1"/>
</dbReference>
<dbReference type="PANTHER" id="PTHR47723">
    <property type="entry name" value="OS05G0353850 PROTEIN"/>
    <property type="match status" value="1"/>
</dbReference>
<comment type="caution">
    <text evidence="2">The sequence shown here is derived from an EMBL/GenBank/DDBJ whole genome shotgun (WGS) entry which is preliminary data.</text>
</comment>
<dbReference type="InterPro" id="IPR002156">
    <property type="entry name" value="RNaseH_domain"/>
</dbReference>